<reference evidence="1 2" key="1">
    <citation type="submission" date="2013-01" db="EMBL/GenBank/DDBJ databases">
        <authorList>
            <person name="Harkins D.M."/>
            <person name="Durkin A.S."/>
            <person name="Brinkac L.M."/>
            <person name="Haft D.H."/>
            <person name="Selengut J.D."/>
            <person name="Sanka R."/>
            <person name="DePew J."/>
            <person name="Purushe J."/>
            <person name="Matthias M.A."/>
            <person name="Vinetz J.M."/>
            <person name="Sutton G.G."/>
            <person name="Nierman W.C."/>
            <person name="Fouts D.E."/>
        </authorList>
    </citation>
    <scope>NUCLEOTIDE SEQUENCE [LARGE SCALE GENOMIC DNA]</scope>
    <source>
        <strain evidence="1 2">ZUN179</strain>
    </source>
</reference>
<organism evidence="1 2">
    <name type="scientific">Leptospira santarosai str. ZUN179</name>
    <dbReference type="NCBI Taxonomy" id="1049985"/>
    <lineage>
        <taxon>Bacteria</taxon>
        <taxon>Pseudomonadati</taxon>
        <taxon>Spirochaetota</taxon>
        <taxon>Spirochaetia</taxon>
        <taxon>Leptospirales</taxon>
        <taxon>Leptospiraceae</taxon>
        <taxon>Leptospira</taxon>
    </lineage>
</organism>
<protein>
    <submittedName>
        <fullName evidence="1">Uncharacterized protein</fullName>
    </submittedName>
</protein>
<comment type="caution">
    <text evidence="1">The sequence shown here is derived from an EMBL/GenBank/DDBJ whole genome shotgun (WGS) entry which is preliminary data.</text>
</comment>
<proteinExistence type="predicted"/>
<dbReference type="AlphaFoldDB" id="M6URN4"/>
<name>M6URN4_9LEPT</name>
<dbReference type="NCBIfam" id="NF047513">
    <property type="entry name" value="LIC_13246_fam"/>
    <property type="match status" value="1"/>
</dbReference>
<evidence type="ECO:0000313" key="1">
    <source>
        <dbReference type="EMBL" id="EMO47260.1"/>
    </source>
</evidence>
<dbReference type="Proteomes" id="UP000012160">
    <property type="component" value="Unassembled WGS sequence"/>
</dbReference>
<dbReference type="EMBL" id="AHOQ02000007">
    <property type="protein sequence ID" value="EMO47260.1"/>
    <property type="molecule type" value="Genomic_DNA"/>
</dbReference>
<evidence type="ECO:0000313" key="2">
    <source>
        <dbReference type="Proteomes" id="UP000012160"/>
    </source>
</evidence>
<accession>M6URN4</accession>
<gene>
    <name evidence="1" type="ORF">LEP1GSC187_0022</name>
</gene>
<sequence length="172" mass="20128">MEFYFIRNFHNSKLLSINAFPIQSQLAALKFFLVNFPTTENERSVMGKSKDNKEDWKELNSEGVTQFKSILSAIAKFQAFILQSDTTKGSPWDFKRDLLKAKECRIYVKQTEDKHVFQIYAKILEKTKVHRKDFVFIDGITEARDVFEKEGDLTHPVFGINCLSDIYRDHSF</sequence>